<dbReference type="Proteomes" id="UP000428333">
    <property type="component" value="Linkage Group LG03"/>
</dbReference>
<dbReference type="InterPro" id="IPR011990">
    <property type="entry name" value="TPR-like_helical_dom_sf"/>
</dbReference>
<dbReference type="OrthoDB" id="245563at2759"/>
<keyword evidence="3" id="KW-1185">Reference proteome</keyword>
<proteinExistence type="predicted"/>
<dbReference type="InterPro" id="IPR053319">
    <property type="entry name" value="OEP61"/>
</dbReference>
<dbReference type="PANTHER" id="PTHR48433">
    <property type="entry name" value="OUTER ENVELOPE PROTEIN 61-LIKE"/>
    <property type="match status" value="1"/>
</dbReference>
<evidence type="ECO:0000256" key="1">
    <source>
        <dbReference type="SAM" id="MobiDB-lite"/>
    </source>
</evidence>
<accession>A0A6A4LZ18</accession>
<feature type="non-terminal residue" evidence="2">
    <location>
        <position position="1"/>
    </location>
</feature>
<dbReference type="EMBL" id="QEFC01000575">
    <property type="protein sequence ID" value="KAE9463340.1"/>
    <property type="molecule type" value="Genomic_DNA"/>
</dbReference>
<comment type="caution">
    <text evidence="2">The sequence shown here is derived from an EMBL/GenBank/DDBJ whole genome shotgun (WGS) entry which is preliminary data.</text>
</comment>
<feature type="compositionally biased region" description="Polar residues" evidence="1">
    <location>
        <begin position="502"/>
        <end position="515"/>
    </location>
</feature>
<protein>
    <recommendedName>
        <fullName evidence="4">STI1 domain-containing protein</fullName>
    </recommendedName>
</protein>
<feature type="compositionally biased region" description="Basic and acidic residues" evidence="1">
    <location>
        <begin position="475"/>
        <end position="493"/>
    </location>
</feature>
<feature type="region of interest" description="Disordered" evidence="1">
    <location>
        <begin position="279"/>
        <end position="325"/>
    </location>
</feature>
<dbReference type="Gene3D" id="1.25.40.10">
    <property type="entry name" value="Tetratricopeptide repeat domain"/>
    <property type="match status" value="1"/>
</dbReference>
<dbReference type="PANTHER" id="PTHR48433:SF1">
    <property type="entry name" value="OUTER ENVELOPE PROTEIN 61-LIKE"/>
    <property type="match status" value="1"/>
</dbReference>
<reference evidence="2 3" key="1">
    <citation type="journal article" date="2019" name="Genome Biol. Evol.">
        <title>The Rhododendron genome and chromosomal organization provide insight into shared whole-genome duplications across the heath family (Ericaceae).</title>
        <authorList>
            <person name="Soza V.L."/>
            <person name="Lindsley D."/>
            <person name="Waalkes A."/>
            <person name="Ramage E."/>
            <person name="Patwardhan R.P."/>
            <person name="Burton J.N."/>
            <person name="Adey A."/>
            <person name="Kumar A."/>
            <person name="Qiu R."/>
            <person name="Shendure J."/>
            <person name="Hall B."/>
        </authorList>
    </citation>
    <scope>NUCLEOTIDE SEQUENCE [LARGE SCALE GENOMIC DNA]</scope>
    <source>
        <strain evidence="2">RSF 1966-606</strain>
    </source>
</reference>
<evidence type="ECO:0000313" key="2">
    <source>
        <dbReference type="EMBL" id="KAE9463340.1"/>
    </source>
</evidence>
<feature type="compositionally biased region" description="Basic and acidic residues" evidence="1">
    <location>
        <begin position="280"/>
        <end position="293"/>
    </location>
</feature>
<sequence length="600" mass="67102">MSRMSPDDLARIQQQFYFSIMLIPPCFDPCAFYLNRNFVTDGIVALLRFQMMSNAELMRMASESMKNMRPGDLRSAAEQLKYTHPEQMTEIGEKMANSTPEEIAAMRAHVHAQSTYEINAAQMLKKQGNELHNQGMYNDALQKYLLAKKNLKDTPSSEGRTILLACSLNMMSCYLKTRQYEECIKEGTEVLAHDANNVKALYRRGQAYNELGLSEVSIHAPHITASINYLDDPLWTVFPLLSFVAFEAVKHNCETSSYPSLLLSFFFLSGELAIEEITEEEHTLSSDNYERSTGECSMSQDLQPQETSCSSNDQPDISTEPPSITNSQYVQVLKDDPEALRFFQNFMSDTDPQTLAAMSGGKADGVSPDMIKTASNVMGNISPEELQRMLQLASSFHGENSYLNRDWSDSDSNSFRPGLIPPDVTPDMLKMASEMMSNMPAEELQKMFQTATSSLRNDSESMAAASDPSGFGSDNESKPAETSEKYADKRDNAGESSFAHGFSNSRITPQSSSANPVAEFEEQMRNQMNDPAMRRQMYTSMLGNLTPEIVENMTEQFRSKLSLEDVQNARQAMSSLSPGDLDEMVRSCPNYASCDLETCE</sequence>
<dbReference type="AlphaFoldDB" id="A0A6A4LZ18"/>
<feature type="region of interest" description="Disordered" evidence="1">
    <location>
        <begin position="452"/>
        <end position="518"/>
    </location>
</feature>
<gene>
    <name evidence="2" type="ORF">C3L33_04767</name>
</gene>
<evidence type="ECO:0000313" key="3">
    <source>
        <dbReference type="Proteomes" id="UP000428333"/>
    </source>
</evidence>
<evidence type="ECO:0008006" key="4">
    <source>
        <dbReference type="Google" id="ProtNLM"/>
    </source>
</evidence>
<name>A0A6A4LZ18_9ERIC</name>
<feature type="compositionally biased region" description="Polar residues" evidence="1">
    <location>
        <begin position="294"/>
        <end position="325"/>
    </location>
</feature>
<organism evidence="2 3">
    <name type="scientific">Rhododendron williamsianum</name>
    <dbReference type="NCBI Taxonomy" id="262921"/>
    <lineage>
        <taxon>Eukaryota</taxon>
        <taxon>Viridiplantae</taxon>
        <taxon>Streptophyta</taxon>
        <taxon>Embryophyta</taxon>
        <taxon>Tracheophyta</taxon>
        <taxon>Spermatophyta</taxon>
        <taxon>Magnoliopsida</taxon>
        <taxon>eudicotyledons</taxon>
        <taxon>Gunneridae</taxon>
        <taxon>Pentapetalae</taxon>
        <taxon>asterids</taxon>
        <taxon>Ericales</taxon>
        <taxon>Ericaceae</taxon>
        <taxon>Ericoideae</taxon>
        <taxon>Rhodoreae</taxon>
        <taxon>Rhododendron</taxon>
    </lineage>
</organism>
<dbReference type="SUPFAM" id="SSF48452">
    <property type="entry name" value="TPR-like"/>
    <property type="match status" value="1"/>
</dbReference>